<dbReference type="GeneTree" id="ENSGT00390000014380"/>
<dbReference type="Ensembl" id="ENSCMIT00000008542.1">
    <property type="protein sequence ID" value="ENSCMIP00000008304.1"/>
    <property type="gene ID" value="ENSCMIG00000004398.1"/>
</dbReference>
<keyword evidence="4" id="KW-1185">Reference proteome</keyword>
<dbReference type="Pfam" id="PF21109">
    <property type="entry name" value="Stonustoxin_helical"/>
    <property type="match status" value="1"/>
</dbReference>
<dbReference type="Pfam" id="PF18078">
    <property type="entry name" value="Thioredoxin_11"/>
    <property type="match status" value="1"/>
</dbReference>
<feature type="domain" description="SNTX thioredoxin-like" evidence="1">
    <location>
        <begin position="340"/>
        <end position="464"/>
    </location>
</feature>
<evidence type="ECO:0000259" key="1">
    <source>
        <dbReference type="Pfam" id="PF18078"/>
    </source>
</evidence>
<protein>
    <submittedName>
        <fullName evidence="3">Uncharacterized protein</fullName>
    </submittedName>
</protein>
<dbReference type="PANTHER" id="PTHR31594">
    <property type="entry name" value="AIG1-TYPE G DOMAIN-CONTAINING PROTEIN"/>
    <property type="match status" value="1"/>
</dbReference>
<accession>A0A4W3HF27</accession>
<reference evidence="4" key="3">
    <citation type="journal article" date="2014" name="Nature">
        <title>Elephant shark genome provides unique insights into gnathostome evolution.</title>
        <authorList>
            <consortium name="International Elephant Shark Genome Sequencing Consortium"/>
            <person name="Venkatesh B."/>
            <person name="Lee A.P."/>
            <person name="Ravi V."/>
            <person name="Maurya A.K."/>
            <person name="Lian M.M."/>
            <person name="Swann J.B."/>
            <person name="Ohta Y."/>
            <person name="Flajnik M.F."/>
            <person name="Sutoh Y."/>
            <person name="Kasahara M."/>
            <person name="Hoon S."/>
            <person name="Gangu V."/>
            <person name="Roy S.W."/>
            <person name="Irimia M."/>
            <person name="Korzh V."/>
            <person name="Kondrychyn I."/>
            <person name="Lim Z.W."/>
            <person name="Tay B.H."/>
            <person name="Tohari S."/>
            <person name="Kong K.W."/>
            <person name="Ho S."/>
            <person name="Lorente-Galdos B."/>
            <person name="Quilez J."/>
            <person name="Marques-Bonet T."/>
            <person name="Raney B.J."/>
            <person name="Ingham P.W."/>
            <person name="Tay A."/>
            <person name="Hillier L.W."/>
            <person name="Minx P."/>
            <person name="Boehm T."/>
            <person name="Wilson R.K."/>
            <person name="Brenner S."/>
            <person name="Warren W.C."/>
        </authorList>
    </citation>
    <scope>NUCLEOTIDE SEQUENCE [LARGE SCALE GENOMIC DNA]</scope>
</reference>
<reference evidence="4" key="2">
    <citation type="journal article" date="2007" name="PLoS Biol.">
        <title>Survey sequencing and comparative analysis of the elephant shark (Callorhinchus milii) genome.</title>
        <authorList>
            <person name="Venkatesh B."/>
            <person name="Kirkness E.F."/>
            <person name="Loh Y.H."/>
            <person name="Halpern A.L."/>
            <person name="Lee A.P."/>
            <person name="Johnson J."/>
            <person name="Dandona N."/>
            <person name="Viswanathan L.D."/>
            <person name="Tay A."/>
            <person name="Venter J.C."/>
            <person name="Strausberg R.L."/>
            <person name="Brenner S."/>
        </authorList>
    </citation>
    <scope>NUCLEOTIDE SEQUENCE [LARGE SCALE GENOMIC DNA]</scope>
</reference>
<feature type="domain" description="Stonustoxin-like helical" evidence="2">
    <location>
        <begin position="282"/>
        <end position="329"/>
    </location>
</feature>
<reference evidence="3" key="4">
    <citation type="submission" date="2025-08" db="UniProtKB">
        <authorList>
            <consortium name="Ensembl"/>
        </authorList>
    </citation>
    <scope>IDENTIFICATION</scope>
</reference>
<organism evidence="3 4">
    <name type="scientific">Callorhinchus milii</name>
    <name type="common">Ghost shark</name>
    <dbReference type="NCBI Taxonomy" id="7868"/>
    <lineage>
        <taxon>Eukaryota</taxon>
        <taxon>Metazoa</taxon>
        <taxon>Chordata</taxon>
        <taxon>Craniata</taxon>
        <taxon>Vertebrata</taxon>
        <taxon>Chondrichthyes</taxon>
        <taxon>Holocephali</taxon>
        <taxon>Chimaeriformes</taxon>
        <taxon>Callorhinchidae</taxon>
        <taxon>Callorhinchus</taxon>
    </lineage>
</organism>
<dbReference type="InterPro" id="IPR052090">
    <property type="entry name" value="Cytolytic_pore-forming_toxin"/>
</dbReference>
<reference evidence="3" key="5">
    <citation type="submission" date="2025-09" db="UniProtKB">
        <authorList>
            <consortium name="Ensembl"/>
        </authorList>
    </citation>
    <scope>IDENTIFICATION</scope>
</reference>
<proteinExistence type="predicted"/>
<evidence type="ECO:0000313" key="4">
    <source>
        <dbReference type="Proteomes" id="UP000314986"/>
    </source>
</evidence>
<name>A0A4W3HF27_CALMI</name>
<evidence type="ECO:0000313" key="3">
    <source>
        <dbReference type="Ensembl" id="ENSCMIP00000008304.1"/>
    </source>
</evidence>
<reference evidence="4" key="1">
    <citation type="journal article" date="2006" name="Science">
        <title>Ancient noncoding elements conserved in the human genome.</title>
        <authorList>
            <person name="Venkatesh B."/>
            <person name="Kirkness E.F."/>
            <person name="Loh Y.H."/>
            <person name="Halpern A.L."/>
            <person name="Lee A.P."/>
            <person name="Johnson J."/>
            <person name="Dandona N."/>
            <person name="Viswanathan L.D."/>
            <person name="Tay A."/>
            <person name="Venter J.C."/>
            <person name="Strausberg R.L."/>
            <person name="Brenner S."/>
        </authorList>
    </citation>
    <scope>NUCLEOTIDE SEQUENCE [LARGE SCALE GENOMIC DNA]</scope>
</reference>
<sequence length="515" mass="58146">YERTLGSTNLGVTLWDLETLRNNLDVRSQPNTEFHIIASDFIEDKANALNVTATLKGSFLGGLVQVEGSAKFLNDRKKSEQQARVTLQYSTTIKFEQLTMTHLGRQNVSYPYVFDQGTATHVITAVLYGAQAFFVFDREISSSESVTDIQGKTKVSINIIPMIAIEGEASLKMKEEEKANTQKLNCTFYGDFALPNNPTTFEDAMRVYSTLPQLLGKDGKQAVPVKVWLYPLNQLDSKAAQFVRDISINLVNRSQAVLEQVNEIETRCSDMMKDQVSGQCPALARVFPSIRGGGEEEGKLVDILKTMEQSPFRSQSLTQWLDNKNREMSVVRGYLSKMNDIKIVKSRSELDRETLDMTTVYVICFMFTSLHQEDLYLLEMANYLRCETTEKTQLPTSDQKQWIYSVNVSREMRERARLFLMFHKANKADKNTKFIVASEPDEEHVGASIYLYEGGVLVSRYFKPPAQPQAPSVYGKTHDSVTLRLQAPEPAQNKAFWPIVSAQADKGKVSIHTNA</sequence>
<dbReference type="InterPro" id="IPR048997">
    <property type="entry name" value="Stonustoxin-like_helical"/>
</dbReference>
<dbReference type="Proteomes" id="UP000314986">
    <property type="component" value="Unassembled WGS sequence"/>
</dbReference>
<evidence type="ECO:0000259" key="2">
    <source>
        <dbReference type="Pfam" id="PF21109"/>
    </source>
</evidence>
<dbReference type="PANTHER" id="PTHR31594:SF16">
    <property type="entry name" value="SI:CH211-281L24.3"/>
    <property type="match status" value="1"/>
</dbReference>
<dbReference type="InterPro" id="IPR040581">
    <property type="entry name" value="Thioredoxin_11"/>
</dbReference>
<dbReference type="AlphaFoldDB" id="A0A4W3HF27"/>